<evidence type="ECO:0000256" key="2">
    <source>
        <dbReference type="ARBA" id="ARBA00022448"/>
    </source>
</evidence>
<protein>
    <submittedName>
        <fullName evidence="8">Sec-independent protein translocase TatB</fullName>
    </submittedName>
</protein>
<dbReference type="Proteomes" id="UP000515511">
    <property type="component" value="Chromosome"/>
</dbReference>
<organism evidence="8 9">
    <name type="scientific">Leifsonia shinshuensis</name>
    <dbReference type="NCBI Taxonomy" id="150026"/>
    <lineage>
        <taxon>Bacteria</taxon>
        <taxon>Bacillati</taxon>
        <taxon>Actinomycetota</taxon>
        <taxon>Actinomycetes</taxon>
        <taxon>Micrococcales</taxon>
        <taxon>Microbacteriaceae</taxon>
        <taxon>Leifsonia</taxon>
    </lineage>
</organism>
<sequence>MFDGFSFEKLVVVAVIAVFVVGPSRLPEAARRLGALVRQVRDLGERGKSRLRDELGEEVTEIEWRRLDPRQYDPRRIIRDALLDTPEDRSGVDAIERK</sequence>
<keyword evidence="4" id="KW-0653">Protein transport</keyword>
<dbReference type="KEGG" id="lse:F1C12_09860"/>
<dbReference type="GO" id="GO:0015031">
    <property type="term" value="P:protein transport"/>
    <property type="evidence" value="ECO:0007669"/>
    <property type="project" value="UniProtKB-KW"/>
</dbReference>
<dbReference type="GO" id="GO:0016020">
    <property type="term" value="C:membrane"/>
    <property type="evidence" value="ECO:0007669"/>
    <property type="project" value="UniProtKB-ARBA"/>
</dbReference>
<evidence type="ECO:0000313" key="9">
    <source>
        <dbReference type="Proteomes" id="UP000515511"/>
    </source>
</evidence>
<evidence type="ECO:0000256" key="3">
    <source>
        <dbReference type="ARBA" id="ARBA00022692"/>
    </source>
</evidence>
<dbReference type="AlphaFoldDB" id="A0A7G6YA87"/>
<dbReference type="RefSeq" id="WP_185278563.1">
    <property type="nucleotide sequence ID" value="NZ_CP043641.1"/>
</dbReference>
<gene>
    <name evidence="8" type="ORF">F1C12_09860</name>
</gene>
<evidence type="ECO:0000256" key="5">
    <source>
        <dbReference type="ARBA" id="ARBA00022989"/>
    </source>
</evidence>
<keyword evidence="6" id="KW-0811">Translocation</keyword>
<evidence type="ECO:0000256" key="4">
    <source>
        <dbReference type="ARBA" id="ARBA00022927"/>
    </source>
</evidence>
<evidence type="ECO:0000256" key="6">
    <source>
        <dbReference type="ARBA" id="ARBA00023010"/>
    </source>
</evidence>
<evidence type="ECO:0000313" key="8">
    <source>
        <dbReference type="EMBL" id="QNE35402.1"/>
    </source>
</evidence>
<dbReference type="Pfam" id="PF02416">
    <property type="entry name" value="TatA_B_E"/>
    <property type="match status" value="1"/>
</dbReference>
<keyword evidence="3" id="KW-0812">Transmembrane</keyword>
<evidence type="ECO:0000256" key="1">
    <source>
        <dbReference type="ARBA" id="ARBA00004167"/>
    </source>
</evidence>
<dbReference type="EMBL" id="CP043641">
    <property type="protein sequence ID" value="QNE35402.1"/>
    <property type="molecule type" value="Genomic_DNA"/>
</dbReference>
<proteinExistence type="predicted"/>
<evidence type="ECO:0000256" key="7">
    <source>
        <dbReference type="ARBA" id="ARBA00023136"/>
    </source>
</evidence>
<reference evidence="9" key="1">
    <citation type="submission" date="2019-09" db="EMBL/GenBank/DDBJ databases">
        <title>Antimicrobial potential of Antarctic Bacteria.</title>
        <authorList>
            <person name="Benaud N."/>
            <person name="Edwards R.J."/>
            <person name="Ferrari B.C."/>
        </authorList>
    </citation>
    <scope>NUCLEOTIDE SEQUENCE [LARGE SCALE GENOMIC DNA]</scope>
    <source>
        <strain evidence="9">INR9</strain>
    </source>
</reference>
<accession>A0A7G6YA87</accession>
<name>A0A7G6YA87_9MICO</name>
<keyword evidence="5" id="KW-1133">Transmembrane helix</keyword>
<dbReference type="InterPro" id="IPR003369">
    <property type="entry name" value="TatA/B/E"/>
</dbReference>
<keyword evidence="7" id="KW-0472">Membrane</keyword>
<comment type="subcellular location">
    <subcellularLocation>
        <location evidence="1">Membrane</location>
        <topology evidence="1">Single-pass membrane protein</topology>
    </subcellularLocation>
</comment>
<keyword evidence="2" id="KW-0813">Transport</keyword>
<dbReference type="PRINTS" id="PR01506">
    <property type="entry name" value="TATBPROTEIN"/>
</dbReference>
<dbReference type="Gene3D" id="1.20.5.3310">
    <property type="match status" value="1"/>
</dbReference>